<evidence type="ECO:0000259" key="3">
    <source>
        <dbReference type="Pfam" id="PF05569"/>
    </source>
</evidence>
<sequence length="532" mass="60045">MNNFIYQILPEETVFALGLMLLHMLWQGLLIAITLGIFLLIMRSASAQARYNISLIALVLFPITATVTFIKQLNLINQYQENAVAGSTLPAAYTDTNLLEAFLQLYTGYLPLIVFLWFIGMCMLILKNLGGLIYIERLKSKFVQPVETCLLDVVEAIRTKFDIKKPVRTVVSTKITSPIVVGHFKPVILIPEVAINNLSPQEMEIILHHELAHVRRNDYIVNIFQIVIEILFFFHPATWWISAIIRKEREECCDNWAVSTQNDKLILAKALTSIQELNLNTPSMALPFLNKKDGFLNRIKNLFGGNPSLPSYKEGVVVTLFFFSCIIFMSFVVVDGKQEPPKKGLSTINAELPDGRHLFAKVDSAGNVERMFVEGKKISNRKMQTYQPLIDSLLLATTKENPKEKEKEIAKQKEKTEKKNISKTSSSYAYSKAVAKTNAKKVTGKEKGKTSENENINFNLNINDSSSKVSIRADEKGFSMYVDDNQDTVIMDFSENGGYMRVIENGKAVVDMNLSGSGFHMNVDNEDKKEKE</sequence>
<dbReference type="AlphaFoldDB" id="A0AA49GKF7"/>
<feature type="domain" description="Peptidase M56" evidence="3">
    <location>
        <begin position="38"/>
        <end position="299"/>
    </location>
</feature>
<protein>
    <submittedName>
        <fullName evidence="4">M56 family metallopeptidase</fullName>
    </submittedName>
</protein>
<keyword evidence="2" id="KW-1133">Transmembrane helix</keyword>
<dbReference type="Gene3D" id="3.30.2010.10">
    <property type="entry name" value="Metalloproteases ('zincins'), catalytic domain"/>
    <property type="match status" value="1"/>
</dbReference>
<dbReference type="CDD" id="cd07341">
    <property type="entry name" value="M56_BlaR1_MecR1_like"/>
    <property type="match status" value="1"/>
</dbReference>
<feature type="transmembrane region" description="Helical" evidence="2">
    <location>
        <begin position="53"/>
        <end position="70"/>
    </location>
</feature>
<reference evidence="4" key="2">
    <citation type="journal article" date="2024" name="Antonie Van Leeuwenhoek">
        <title>Roseihalotalea indica gen. nov., sp. nov., a halophilic Bacteroidetes from mesopelagic Southwest Indian Ocean with higher carbohydrate metabolic potential.</title>
        <authorList>
            <person name="Chen B."/>
            <person name="Zhang M."/>
            <person name="Lin D."/>
            <person name="Ye J."/>
            <person name="Tang K."/>
        </authorList>
    </citation>
    <scope>NUCLEOTIDE SEQUENCE</scope>
    <source>
        <strain evidence="4">TK19036</strain>
    </source>
</reference>
<evidence type="ECO:0000256" key="1">
    <source>
        <dbReference type="SAM" id="MobiDB-lite"/>
    </source>
</evidence>
<dbReference type="InterPro" id="IPR008756">
    <property type="entry name" value="Peptidase_M56"/>
</dbReference>
<dbReference type="InterPro" id="IPR052173">
    <property type="entry name" value="Beta-lactam_resp_regulator"/>
</dbReference>
<keyword evidence="2" id="KW-0812">Transmembrane</keyword>
<evidence type="ECO:0000256" key="2">
    <source>
        <dbReference type="SAM" id="Phobius"/>
    </source>
</evidence>
<dbReference type="Pfam" id="PF05569">
    <property type="entry name" value="Peptidase_M56"/>
    <property type="match status" value="1"/>
</dbReference>
<accession>A0AA49GKF7</accession>
<keyword evidence="2" id="KW-0472">Membrane</keyword>
<organism evidence="4">
    <name type="scientific">Roseihalotalea indica</name>
    <dbReference type="NCBI Taxonomy" id="2867963"/>
    <lineage>
        <taxon>Bacteria</taxon>
        <taxon>Pseudomonadati</taxon>
        <taxon>Bacteroidota</taxon>
        <taxon>Cytophagia</taxon>
        <taxon>Cytophagales</taxon>
        <taxon>Catalimonadaceae</taxon>
        <taxon>Roseihalotalea</taxon>
    </lineage>
</organism>
<feature type="region of interest" description="Disordered" evidence="1">
    <location>
        <begin position="401"/>
        <end position="422"/>
    </location>
</feature>
<dbReference type="PANTHER" id="PTHR34978:SF3">
    <property type="entry name" value="SLR0241 PROTEIN"/>
    <property type="match status" value="1"/>
</dbReference>
<proteinExistence type="predicted"/>
<dbReference type="EMBL" id="CP120682">
    <property type="protein sequence ID" value="WKN35013.1"/>
    <property type="molecule type" value="Genomic_DNA"/>
</dbReference>
<evidence type="ECO:0000313" key="4">
    <source>
        <dbReference type="EMBL" id="WKN35013.1"/>
    </source>
</evidence>
<feature type="compositionally biased region" description="Basic and acidic residues" evidence="1">
    <location>
        <begin position="401"/>
        <end position="420"/>
    </location>
</feature>
<feature type="transmembrane region" description="Helical" evidence="2">
    <location>
        <begin position="315"/>
        <end position="334"/>
    </location>
</feature>
<feature type="transmembrane region" description="Helical" evidence="2">
    <location>
        <begin position="109"/>
        <end position="135"/>
    </location>
</feature>
<gene>
    <name evidence="4" type="ORF">K4G66_21790</name>
</gene>
<dbReference type="PANTHER" id="PTHR34978">
    <property type="entry name" value="POSSIBLE SENSOR-TRANSDUCER PROTEIN BLAR"/>
    <property type="match status" value="1"/>
</dbReference>
<feature type="transmembrane region" description="Helical" evidence="2">
    <location>
        <begin position="20"/>
        <end position="41"/>
    </location>
</feature>
<feature type="transmembrane region" description="Helical" evidence="2">
    <location>
        <begin position="219"/>
        <end position="241"/>
    </location>
</feature>
<reference evidence="4" key="1">
    <citation type="journal article" date="2023" name="Comput. Struct. Biotechnol. J.">
        <title>Discovery of a novel marine Bacteroidetes with a rich repertoire of carbohydrate-active enzymes.</title>
        <authorList>
            <person name="Chen B."/>
            <person name="Liu G."/>
            <person name="Chen Q."/>
            <person name="Wang H."/>
            <person name="Liu L."/>
            <person name="Tang K."/>
        </authorList>
    </citation>
    <scope>NUCLEOTIDE SEQUENCE</scope>
    <source>
        <strain evidence="4">TK19036</strain>
    </source>
</reference>
<name>A0AA49GKF7_9BACT</name>